<dbReference type="GO" id="GO:0004984">
    <property type="term" value="F:olfactory receptor activity"/>
    <property type="evidence" value="ECO:0007669"/>
    <property type="project" value="InterPro"/>
</dbReference>
<comment type="subcellular location">
    <subcellularLocation>
        <location evidence="1 10">Cell membrane</location>
        <topology evidence="1 10">Multi-pass membrane protein</topology>
    </subcellularLocation>
</comment>
<keyword evidence="12" id="KW-1185">Reference proteome</keyword>
<gene>
    <name evidence="11" type="ORF">X777_12787</name>
</gene>
<dbReference type="GO" id="GO:0005886">
    <property type="term" value="C:plasma membrane"/>
    <property type="evidence" value="ECO:0007669"/>
    <property type="project" value="UniProtKB-SubCell"/>
</dbReference>
<dbReference type="Pfam" id="PF02949">
    <property type="entry name" value="7tm_6"/>
    <property type="match status" value="1"/>
</dbReference>
<evidence type="ECO:0000256" key="4">
    <source>
        <dbReference type="ARBA" id="ARBA00022692"/>
    </source>
</evidence>
<dbReference type="PANTHER" id="PTHR21137:SF35">
    <property type="entry name" value="ODORANT RECEPTOR 19A-RELATED"/>
    <property type="match status" value="1"/>
</dbReference>
<comment type="similarity">
    <text evidence="10">Belongs to the insect chemoreceptor superfamily. Heteromeric odorant receptor channel (TC 1.A.69) family.</text>
</comment>
<keyword evidence="4 10" id="KW-0812">Transmembrane</keyword>
<keyword evidence="3 10" id="KW-0716">Sensory transduction</keyword>
<dbReference type="Proteomes" id="UP000053097">
    <property type="component" value="Unassembled WGS sequence"/>
</dbReference>
<evidence type="ECO:0000256" key="6">
    <source>
        <dbReference type="ARBA" id="ARBA00022989"/>
    </source>
</evidence>
<evidence type="ECO:0000256" key="2">
    <source>
        <dbReference type="ARBA" id="ARBA00022475"/>
    </source>
</evidence>
<evidence type="ECO:0000256" key="5">
    <source>
        <dbReference type="ARBA" id="ARBA00022725"/>
    </source>
</evidence>
<dbReference type="AlphaFoldDB" id="A0A026VZH2"/>
<dbReference type="EMBL" id="KK107544">
    <property type="protein sequence ID" value="EZA49075.1"/>
    <property type="molecule type" value="Genomic_DNA"/>
</dbReference>
<sequence length="379" mass="43917">MCVKARTRVTCIDTQFLYICRLSLVAIGLWPYLLLFSNTTFLTTECTIDFIVEILSTSLFFLLCAIQYTSFWINTHVKRLFENLLYIGSELKDENKIAIIKRYGHIAKCAAIVFTLLTICILIIFILLPFLPRIFGIFFLVNKSELYHNVYITKYFIDEEKYFYFIFLHLCSTHYITGGTLLVAGIIVAGGPIYVCGFFNISSYRIEQAIRRNSNKVTNWKTKREIDKKIGHAVDIHRKALEFSEFFQQNFEGTYFLLIMLIVICLSLHLFGICQAVRLYRMQAFLLHCAFTVSILICSLGANYIGQVVTDHYNYIFSTAYNIRWYIAPVRVQRLILFLLQRGVKPYSVKFGGLYILCLETFATLSTASISYFTVIYSI</sequence>
<dbReference type="PANTHER" id="PTHR21137">
    <property type="entry name" value="ODORANT RECEPTOR"/>
    <property type="match status" value="1"/>
</dbReference>
<feature type="transmembrane region" description="Helical" evidence="10">
    <location>
        <begin position="48"/>
        <end position="73"/>
    </location>
</feature>
<organism evidence="11 12">
    <name type="scientific">Ooceraea biroi</name>
    <name type="common">Clonal raider ant</name>
    <name type="synonym">Cerapachys biroi</name>
    <dbReference type="NCBI Taxonomy" id="2015173"/>
    <lineage>
        <taxon>Eukaryota</taxon>
        <taxon>Metazoa</taxon>
        <taxon>Ecdysozoa</taxon>
        <taxon>Arthropoda</taxon>
        <taxon>Hexapoda</taxon>
        <taxon>Insecta</taxon>
        <taxon>Pterygota</taxon>
        <taxon>Neoptera</taxon>
        <taxon>Endopterygota</taxon>
        <taxon>Hymenoptera</taxon>
        <taxon>Apocrita</taxon>
        <taxon>Aculeata</taxon>
        <taxon>Formicoidea</taxon>
        <taxon>Formicidae</taxon>
        <taxon>Dorylinae</taxon>
        <taxon>Ooceraea</taxon>
    </lineage>
</organism>
<feature type="transmembrane region" description="Helical" evidence="10">
    <location>
        <begin position="16"/>
        <end position="36"/>
    </location>
</feature>
<name>A0A026VZH2_OOCBI</name>
<evidence type="ECO:0000256" key="9">
    <source>
        <dbReference type="ARBA" id="ARBA00023224"/>
    </source>
</evidence>
<dbReference type="OrthoDB" id="7696577at2759"/>
<evidence type="ECO:0000313" key="12">
    <source>
        <dbReference type="Proteomes" id="UP000053097"/>
    </source>
</evidence>
<dbReference type="InterPro" id="IPR004117">
    <property type="entry name" value="7tm6_olfct_rcpt"/>
</dbReference>
<reference evidence="11 12" key="1">
    <citation type="journal article" date="2014" name="Curr. Biol.">
        <title>The genome of the clonal raider ant Cerapachys biroi.</title>
        <authorList>
            <person name="Oxley P.R."/>
            <person name="Ji L."/>
            <person name="Fetter-Pruneda I."/>
            <person name="McKenzie S.K."/>
            <person name="Li C."/>
            <person name="Hu H."/>
            <person name="Zhang G."/>
            <person name="Kronauer D.J."/>
        </authorList>
    </citation>
    <scope>NUCLEOTIDE SEQUENCE [LARGE SCALE GENOMIC DNA]</scope>
</reference>
<keyword evidence="5 10" id="KW-0552">Olfaction</keyword>
<accession>A0A026VZH2</accession>
<dbReference type="GO" id="GO:0007165">
    <property type="term" value="P:signal transduction"/>
    <property type="evidence" value="ECO:0007669"/>
    <property type="project" value="UniProtKB-KW"/>
</dbReference>
<dbReference type="GO" id="GO:0005549">
    <property type="term" value="F:odorant binding"/>
    <property type="evidence" value="ECO:0007669"/>
    <property type="project" value="InterPro"/>
</dbReference>
<keyword evidence="7 10" id="KW-0472">Membrane</keyword>
<proteinExistence type="inferred from homology"/>
<evidence type="ECO:0000256" key="7">
    <source>
        <dbReference type="ARBA" id="ARBA00023136"/>
    </source>
</evidence>
<evidence type="ECO:0000256" key="10">
    <source>
        <dbReference type="RuleBase" id="RU351113"/>
    </source>
</evidence>
<evidence type="ECO:0000313" key="11">
    <source>
        <dbReference type="EMBL" id="EZA49075.1"/>
    </source>
</evidence>
<evidence type="ECO:0000256" key="3">
    <source>
        <dbReference type="ARBA" id="ARBA00022606"/>
    </source>
</evidence>
<feature type="transmembrane region" description="Helical" evidence="10">
    <location>
        <begin position="352"/>
        <end position="377"/>
    </location>
</feature>
<feature type="transmembrane region" description="Helical" evidence="10">
    <location>
        <begin position="253"/>
        <end position="273"/>
    </location>
</feature>
<keyword evidence="9 10" id="KW-0807">Transducer</keyword>
<feature type="transmembrane region" description="Helical" evidence="10">
    <location>
        <begin position="162"/>
        <end position="195"/>
    </location>
</feature>
<keyword evidence="8 10" id="KW-0675">Receptor</keyword>
<feature type="transmembrane region" description="Helical" evidence="10">
    <location>
        <begin position="111"/>
        <end position="141"/>
    </location>
</feature>
<keyword evidence="2" id="KW-1003">Cell membrane</keyword>
<evidence type="ECO:0000256" key="8">
    <source>
        <dbReference type="ARBA" id="ARBA00023170"/>
    </source>
</evidence>
<evidence type="ECO:0000256" key="1">
    <source>
        <dbReference type="ARBA" id="ARBA00004651"/>
    </source>
</evidence>
<keyword evidence="6 10" id="KW-1133">Transmembrane helix</keyword>
<feature type="transmembrane region" description="Helical" evidence="10">
    <location>
        <begin position="285"/>
        <end position="303"/>
    </location>
</feature>
<protein>
    <recommendedName>
        <fullName evidence="10">Odorant receptor</fullName>
    </recommendedName>
</protein>